<dbReference type="Proteomes" id="UP001140096">
    <property type="component" value="Unassembled WGS sequence"/>
</dbReference>
<gene>
    <name evidence="1" type="ORF">H4S07_005357</name>
</gene>
<keyword evidence="2" id="KW-1185">Reference proteome</keyword>
<sequence>LLVADGGVKIKDVDKSIVQYYFSNAIDDDTTVSLLRQQDKVVYKSTWITESSLSRTRQPLGAYALESRTGSVFQSPLASAGQRPHTVHSERRTGRAQRSLSQIYASPTGHYIHSPPMSVTPSHLVRSRPRSVAGGDYYHAASADYYARLRENADDAQSVRSKSSRLSNVSSVMSNYGRRQHIVSRFVVHADPQTRASILADVSDFTPNAHGFVAYKIPKLTQ</sequence>
<protein>
    <submittedName>
        <fullName evidence="1">Uncharacterized protein</fullName>
    </submittedName>
</protein>
<name>A0ACC1L3G4_9FUNG</name>
<reference evidence="1" key="1">
    <citation type="submission" date="2022-07" db="EMBL/GenBank/DDBJ databases">
        <title>Phylogenomic reconstructions and comparative analyses of Kickxellomycotina fungi.</title>
        <authorList>
            <person name="Reynolds N.K."/>
            <person name="Stajich J.E."/>
            <person name="Barry K."/>
            <person name="Grigoriev I.V."/>
            <person name="Crous P."/>
            <person name="Smith M.E."/>
        </authorList>
    </citation>
    <scope>NUCLEOTIDE SEQUENCE</scope>
    <source>
        <strain evidence="1">CBS 102833</strain>
    </source>
</reference>
<organism evidence="1 2">
    <name type="scientific">Coemansia furcata</name>
    <dbReference type="NCBI Taxonomy" id="417177"/>
    <lineage>
        <taxon>Eukaryota</taxon>
        <taxon>Fungi</taxon>
        <taxon>Fungi incertae sedis</taxon>
        <taxon>Zoopagomycota</taxon>
        <taxon>Kickxellomycotina</taxon>
        <taxon>Kickxellomycetes</taxon>
        <taxon>Kickxellales</taxon>
        <taxon>Kickxellaceae</taxon>
        <taxon>Coemansia</taxon>
    </lineage>
</organism>
<evidence type="ECO:0000313" key="2">
    <source>
        <dbReference type="Proteomes" id="UP001140096"/>
    </source>
</evidence>
<comment type="caution">
    <text evidence="1">The sequence shown here is derived from an EMBL/GenBank/DDBJ whole genome shotgun (WGS) entry which is preliminary data.</text>
</comment>
<dbReference type="EMBL" id="JANBUP010002591">
    <property type="protein sequence ID" value="KAJ2799747.1"/>
    <property type="molecule type" value="Genomic_DNA"/>
</dbReference>
<proteinExistence type="predicted"/>
<evidence type="ECO:0000313" key="1">
    <source>
        <dbReference type="EMBL" id="KAJ2799747.1"/>
    </source>
</evidence>
<feature type="non-terminal residue" evidence="1">
    <location>
        <position position="1"/>
    </location>
</feature>
<accession>A0ACC1L3G4</accession>